<dbReference type="InterPro" id="IPR027417">
    <property type="entry name" value="P-loop_NTPase"/>
</dbReference>
<dbReference type="GeneID" id="19900886"/>
<sequence length="387" mass="43929">MAQYGQIFAVPPIANSEAFQATFTIAQQRDRDFLSFQLQQSFNTAVRHDATFERLTGTPFWRVCIRVVKLAHSKDYHHESAIALPPAGTRMELTRRTLDGMLIRCDGFVSSVSGSHDLVVIADSPYKLIFNCNGFKKVNIKLVHPDFLTNDWIAMVQALINNEYKPRFPSGVRLKSYFFGNYPERSSLDLFEHFQSAYIPREEEEDLMTTEVVNLPDDLMRYFRNTLDKNQLRAVEKSTSDIRNGDAIVRSLAGHIRAFYQQNETDPDVQKYLRLHQKLKYSATERADLHDLFDSLASRILSNKIDIVFTTGGLTSNKLLRTAFATDVLVVDEAALISVAKFTTYLTDEKTLSAVCLVADPHQRRPMSLSVSAKATEFEGGMIMSIF</sequence>
<gene>
    <name evidence="1" type="ORF">W97_03575</name>
</gene>
<dbReference type="HOGENOM" id="CLU_713746_0_0_1"/>
<evidence type="ECO:0000313" key="1">
    <source>
        <dbReference type="EMBL" id="EON64344.1"/>
    </source>
</evidence>
<dbReference type="EMBL" id="JH767567">
    <property type="protein sequence ID" value="EON64344.1"/>
    <property type="molecule type" value="Genomic_DNA"/>
</dbReference>
<proteinExistence type="predicted"/>
<dbReference type="Gene3D" id="3.40.50.300">
    <property type="entry name" value="P-loop containing nucleotide triphosphate hydrolases"/>
    <property type="match status" value="1"/>
</dbReference>
<accession>R7YRB2</accession>
<organism evidence="1 2">
    <name type="scientific">Coniosporium apollinis (strain CBS 100218)</name>
    <name type="common">Rock-inhabiting black yeast</name>
    <dbReference type="NCBI Taxonomy" id="1168221"/>
    <lineage>
        <taxon>Eukaryota</taxon>
        <taxon>Fungi</taxon>
        <taxon>Dikarya</taxon>
        <taxon>Ascomycota</taxon>
        <taxon>Pezizomycotina</taxon>
        <taxon>Dothideomycetes</taxon>
        <taxon>Dothideomycetes incertae sedis</taxon>
        <taxon>Coniosporium</taxon>
    </lineage>
</organism>
<name>R7YRB2_CONA1</name>
<dbReference type="RefSeq" id="XP_007779661.1">
    <property type="nucleotide sequence ID" value="XM_007781471.1"/>
</dbReference>
<evidence type="ECO:0000313" key="2">
    <source>
        <dbReference type="Proteomes" id="UP000016924"/>
    </source>
</evidence>
<dbReference type="Proteomes" id="UP000016924">
    <property type="component" value="Unassembled WGS sequence"/>
</dbReference>
<protein>
    <submittedName>
        <fullName evidence="1">Uncharacterized protein</fullName>
    </submittedName>
</protein>
<dbReference type="OrthoDB" id="10653283at2759"/>
<keyword evidence="2" id="KW-1185">Reference proteome</keyword>
<dbReference type="AlphaFoldDB" id="R7YRB2"/>
<reference evidence="2" key="1">
    <citation type="submission" date="2012-06" db="EMBL/GenBank/DDBJ databases">
        <title>The genome sequence of Coniosporium apollinis CBS 100218.</title>
        <authorList>
            <consortium name="The Broad Institute Genome Sequencing Platform"/>
            <person name="Cuomo C."/>
            <person name="Gorbushina A."/>
            <person name="Noack S."/>
            <person name="Walker B."/>
            <person name="Young S.K."/>
            <person name="Zeng Q."/>
            <person name="Gargeya S."/>
            <person name="Fitzgerald M."/>
            <person name="Haas B."/>
            <person name="Abouelleil A."/>
            <person name="Alvarado L."/>
            <person name="Arachchi H.M."/>
            <person name="Berlin A.M."/>
            <person name="Chapman S.B."/>
            <person name="Goldberg J."/>
            <person name="Griggs A."/>
            <person name="Gujja S."/>
            <person name="Hansen M."/>
            <person name="Howarth C."/>
            <person name="Imamovic A."/>
            <person name="Larimer J."/>
            <person name="McCowan C."/>
            <person name="Montmayeur A."/>
            <person name="Murphy C."/>
            <person name="Neiman D."/>
            <person name="Pearson M."/>
            <person name="Priest M."/>
            <person name="Roberts A."/>
            <person name="Saif S."/>
            <person name="Shea T."/>
            <person name="Sisk P."/>
            <person name="Sykes S."/>
            <person name="Wortman J."/>
            <person name="Nusbaum C."/>
            <person name="Birren B."/>
        </authorList>
    </citation>
    <scope>NUCLEOTIDE SEQUENCE [LARGE SCALE GENOMIC DNA]</scope>
    <source>
        <strain evidence="2">CBS 100218</strain>
    </source>
</reference>